<dbReference type="Proteomes" id="UP001165289">
    <property type="component" value="Unassembled WGS sequence"/>
</dbReference>
<comment type="similarity">
    <text evidence="1">Belongs to the UPF0696 family.</text>
</comment>
<keyword evidence="3" id="KW-1185">Reference proteome</keyword>
<comment type="caution">
    <text evidence="2">The sequence shown here is derived from an EMBL/GenBank/DDBJ whole genome shotgun (WGS) entry which is preliminary data.</text>
</comment>
<evidence type="ECO:0000313" key="3">
    <source>
        <dbReference type="Proteomes" id="UP001165289"/>
    </source>
</evidence>
<dbReference type="EMBL" id="JAKMXF010000336">
    <property type="protein sequence ID" value="KAI6647876.1"/>
    <property type="molecule type" value="Genomic_DNA"/>
</dbReference>
<gene>
    <name evidence="2" type="ORF">LOD99_8463</name>
</gene>
<evidence type="ECO:0000256" key="1">
    <source>
        <dbReference type="ARBA" id="ARBA00010568"/>
    </source>
</evidence>
<organism evidence="2 3">
    <name type="scientific">Oopsacas minuta</name>
    <dbReference type="NCBI Taxonomy" id="111878"/>
    <lineage>
        <taxon>Eukaryota</taxon>
        <taxon>Metazoa</taxon>
        <taxon>Porifera</taxon>
        <taxon>Hexactinellida</taxon>
        <taxon>Hexasterophora</taxon>
        <taxon>Lyssacinosida</taxon>
        <taxon>Leucopsacidae</taxon>
        <taxon>Oopsacas</taxon>
    </lineage>
</organism>
<dbReference type="InterPro" id="IPR023398">
    <property type="entry name" value="TIF_eIF4e-like"/>
</dbReference>
<evidence type="ECO:0000313" key="2">
    <source>
        <dbReference type="EMBL" id="KAI6647876.1"/>
    </source>
</evidence>
<dbReference type="SUPFAM" id="SSF55418">
    <property type="entry name" value="eIF4e-like"/>
    <property type="match status" value="1"/>
</dbReference>
<dbReference type="AlphaFoldDB" id="A0AAV7JHD1"/>
<sequence>MASNIDMRSLKPSQTDMAYWLSAMAPSVVVSRGNTYGKWLVFKHKSKMDELWEEVSKEVESGYLLATGAKVSTMKPNPNATNPEQLVICVYTTLEDIDEVGMRLVNLVKQTIRYKSDEATLAGVYSNRGYKKTTIKTITWKDGKASIVE</sequence>
<reference evidence="2 3" key="1">
    <citation type="journal article" date="2023" name="BMC Biol.">
        <title>The compact genome of the sponge Oopsacas minuta (Hexactinellida) is lacking key metazoan core genes.</title>
        <authorList>
            <person name="Santini S."/>
            <person name="Schenkelaars Q."/>
            <person name="Jourda C."/>
            <person name="Duchesne M."/>
            <person name="Belahbib H."/>
            <person name="Rocher C."/>
            <person name="Selva M."/>
            <person name="Riesgo A."/>
            <person name="Vervoort M."/>
            <person name="Leys S.P."/>
            <person name="Kodjabachian L."/>
            <person name="Le Bivic A."/>
            <person name="Borchiellini C."/>
            <person name="Claverie J.M."/>
            <person name="Renard E."/>
        </authorList>
    </citation>
    <scope>NUCLEOTIDE SEQUENCE [LARGE SCALE GENOMIC DNA]</scope>
    <source>
        <strain evidence="2">SPO-2</strain>
    </source>
</reference>
<dbReference type="PANTHER" id="PTHR31977:SF1">
    <property type="entry name" value="UPF0696 PROTEIN C11ORF68"/>
    <property type="match status" value="1"/>
</dbReference>
<accession>A0AAV7JHD1</accession>
<dbReference type="Pfam" id="PF08939">
    <property type="entry name" value="Bles03"/>
    <property type="match status" value="1"/>
</dbReference>
<dbReference type="InterPro" id="IPR015034">
    <property type="entry name" value="Bles03"/>
</dbReference>
<dbReference type="Gene3D" id="3.30.760.10">
    <property type="entry name" value="RNA Cap, Translation Initiation Factor Eif4e"/>
    <property type="match status" value="1"/>
</dbReference>
<name>A0AAV7JHD1_9METZ</name>
<dbReference type="PANTHER" id="PTHR31977">
    <property type="entry name" value="UPF0696 PROTEIN C11ORF68"/>
    <property type="match status" value="1"/>
</dbReference>
<proteinExistence type="inferred from homology"/>
<protein>
    <submittedName>
        <fullName evidence="2">Uncharacterized protein</fullName>
    </submittedName>
</protein>